<gene>
    <name evidence="8" type="ORF">IAC95_03695</name>
</gene>
<dbReference type="InterPro" id="IPR000943">
    <property type="entry name" value="RNA_pol_sigma70"/>
</dbReference>
<reference evidence="8" key="2">
    <citation type="journal article" date="2021" name="PeerJ">
        <title>Extensive microbial diversity within the chicken gut microbiome revealed by metagenomics and culture.</title>
        <authorList>
            <person name="Gilroy R."/>
            <person name="Ravi A."/>
            <person name="Getino M."/>
            <person name="Pursley I."/>
            <person name="Horton D.L."/>
            <person name="Alikhan N.F."/>
            <person name="Baker D."/>
            <person name="Gharbi K."/>
            <person name="Hall N."/>
            <person name="Watson M."/>
            <person name="Adriaenssens E.M."/>
            <person name="Foster-Nyarko E."/>
            <person name="Jarju S."/>
            <person name="Secka A."/>
            <person name="Antonio M."/>
            <person name="Oren A."/>
            <person name="Chaudhuri R.R."/>
            <person name="La Ragione R."/>
            <person name="Hildebrand F."/>
            <person name="Pallen M.J."/>
        </authorList>
    </citation>
    <scope>NUCLEOTIDE SEQUENCE</scope>
    <source>
        <strain evidence="8">CHK121-14286</strain>
    </source>
</reference>
<feature type="domain" description="RNA polymerase sigma-70" evidence="6">
    <location>
        <begin position="65"/>
        <end position="78"/>
    </location>
</feature>
<dbReference type="AlphaFoldDB" id="A0A9D1E465"/>
<sequence length="257" mass="29139">MRKKVEICGVDTSALPKLNNKQITELFALVKKGDADARNRFINANLRLVLSIVQRYSSRNGNPDDMFQIGCVGLIKAVDNFNPDYGVCFSTYAVPMIEGEIRRFLRESNSLRVSRGVRDVAYKALQTRDRLEKESLTEVTIDQVAHELDLPVFRVIYCLDAISDPVSLAEAVYSDEEDSLSLQDHLADNSCSENIWAENVSLFDALNSLEDKEKNILLKRYFEGKTQVEVSKEIGLSQAQVSRLEKNAIQHMRNEFL</sequence>
<keyword evidence="2 5" id="KW-0731">Sigma factor</keyword>
<evidence type="ECO:0000256" key="5">
    <source>
        <dbReference type="RuleBase" id="RU362124"/>
    </source>
</evidence>
<evidence type="ECO:0000313" key="8">
    <source>
        <dbReference type="EMBL" id="HIR65964.1"/>
    </source>
</evidence>
<keyword evidence="3 5" id="KW-0238">DNA-binding</keyword>
<evidence type="ECO:0000259" key="6">
    <source>
        <dbReference type="PROSITE" id="PS00715"/>
    </source>
</evidence>
<feature type="domain" description="RNA polymerase sigma-70" evidence="7">
    <location>
        <begin position="226"/>
        <end position="252"/>
    </location>
</feature>
<dbReference type="Gene3D" id="1.20.140.160">
    <property type="match status" value="1"/>
</dbReference>
<dbReference type="PROSITE" id="PS00715">
    <property type="entry name" value="SIGMA70_1"/>
    <property type="match status" value="1"/>
</dbReference>
<dbReference type="SUPFAM" id="SSF88946">
    <property type="entry name" value="Sigma2 domain of RNA polymerase sigma factors"/>
    <property type="match status" value="1"/>
</dbReference>
<reference evidence="8" key="1">
    <citation type="submission" date="2020-10" db="EMBL/GenBank/DDBJ databases">
        <authorList>
            <person name="Gilroy R."/>
        </authorList>
    </citation>
    <scope>NUCLEOTIDE SEQUENCE</scope>
    <source>
        <strain evidence="8">CHK121-14286</strain>
    </source>
</reference>
<dbReference type="GO" id="GO:0006352">
    <property type="term" value="P:DNA-templated transcription initiation"/>
    <property type="evidence" value="ECO:0007669"/>
    <property type="project" value="InterPro"/>
</dbReference>
<evidence type="ECO:0000256" key="2">
    <source>
        <dbReference type="ARBA" id="ARBA00023082"/>
    </source>
</evidence>
<dbReference type="PROSITE" id="PS00716">
    <property type="entry name" value="SIGMA70_2"/>
    <property type="match status" value="1"/>
</dbReference>
<accession>A0A9D1E465</accession>
<dbReference type="InterPro" id="IPR007627">
    <property type="entry name" value="RNA_pol_sigma70_r2"/>
</dbReference>
<dbReference type="PANTHER" id="PTHR30603">
    <property type="entry name" value="RNA POLYMERASE SIGMA FACTOR RPO"/>
    <property type="match status" value="1"/>
</dbReference>
<comment type="similarity">
    <text evidence="5">Belongs to the sigma-70 factor family.</text>
</comment>
<evidence type="ECO:0000313" key="9">
    <source>
        <dbReference type="Proteomes" id="UP000824200"/>
    </source>
</evidence>
<dbReference type="InterPro" id="IPR014284">
    <property type="entry name" value="RNA_pol_sigma-70_dom"/>
</dbReference>
<dbReference type="Pfam" id="PF04542">
    <property type="entry name" value="Sigma70_r2"/>
    <property type="match status" value="1"/>
</dbReference>
<evidence type="ECO:0000256" key="1">
    <source>
        <dbReference type="ARBA" id="ARBA00023015"/>
    </source>
</evidence>
<dbReference type="Proteomes" id="UP000824200">
    <property type="component" value="Unassembled WGS sequence"/>
</dbReference>
<dbReference type="NCBIfam" id="TIGR02937">
    <property type="entry name" value="sigma70-ECF"/>
    <property type="match status" value="1"/>
</dbReference>
<dbReference type="SUPFAM" id="SSF88659">
    <property type="entry name" value="Sigma3 and sigma4 domains of RNA polymerase sigma factors"/>
    <property type="match status" value="2"/>
</dbReference>
<dbReference type="CDD" id="cd06171">
    <property type="entry name" value="Sigma70_r4"/>
    <property type="match status" value="1"/>
</dbReference>
<dbReference type="PIRSF" id="PIRSF000770">
    <property type="entry name" value="RNA_pol_sigma-SigE/K"/>
    <property type="match status" value="1"/>
</dbReference>
<evidence type="ECO:0000256" key="4">
    <source>
        <dbReference type="ARBA" id="ARBA00023163"/>
    </source>
</evidence>
<evidence type="ECO:0000259" key="7">
    <source>
        <dbReference type="PROSITE" id="PS00716"/>
    </source>
</evidence>
<keyword evidence="1 5" id="KW-0805">Transcription regulation</keyword>
<dbReference type="InterPro" id="IPR013325">
    <property type="entry name" value="RNA_pol_sigma_r2"/>
</dbReference>
<dbReference type="Gene3D" id="1.20.120.1810">
    <property type="match status" value="1"/>
</dbReference>
<comment type="function">
    <text evidence="5">Sigma factors are initiation factors that promote the attachment of RNA polymerase to specific initiation sites and are then released.</text>
</comment>
<dbReference type="GO" id="GO:0003677">
    <property type="term" value="F:DNA binding"/>
    <property type="evidence" value="ECO:0007669"/>
    <property type="project" value="UniProtKB-KW"/>
</dbReference>
<dbReference type="PANTHER" id="PTHR30603:SF17">
    <property type="entry name" value="RNA POLYMERASE SIGMA-G FACTOR"/>
    <property type="match status" value="1"/>
</dbReference>
<evidence type="ECO:0000256" key="3">
    <source>
        <dbReference type="ARBA" id="ARBA00023125"/>
    </source>
</evidence>
<dbReference type="PRINTS" id="PR00046">
    <property type="entry name" value="SIGMA70FCT"/>
</dbReference>
<dbReference type="InterPro" id="IPR007630">
    <property type="entry name" value="RNA_pol_sigma70_r4"/>
</dbReference>
<keyword evidence="4 5" id="KW-0804">Transcription</keyword>
<dbReference type="InterPro" id="IPR050239">
    <property type="entry name" value="Sigma-70_RNA_pol_init_factors"/>
</dbReference>
<comment type="caution">
    <text evidence="8">The sequence shown here is derived from an EMBL/GenBank/DDBJ whole genome shotgun (WGS) entry which is preliminary data.</text>
</comment>
<dbReference type="EMBL" id="DVHL01000029">
    <property type="protein sequence ID" value="HIR65964.1"/>
    <property type="molecule type" value="Genomic_DNA"/>
</dbReference>
<name>A0A9D1E465_9BACT</name>
<protein>
    <recommendedName>
        <fullName evidence="5">RNA polymerase sigma factor</fullName>
    </recommendedName>
</protein>
<dbReference type="Pfam" id="PF04545">
    <property type="entry name" value="Sigma70_r4"/>
    <property type="match status" value="1"/>
</dbReference>
<organism evidence="8 9">
    <name type="scientific">Candidatus Fimimonas gallinarum</name>
    <dbReference type="NCBI Taxonomy" id="2840821"/>
    <lineage>
        <taxon>Bacteria</taxon>
        <taxon>Pseudomonadati</taxon>
        <taxon>Myxococcota</taxon>
        <taxon>Myxococcia</taxon>
        <taxon>Myxococcales</taxon>
        <taxon>Cystobacterineae</taxon>
        <taxon>Myxococcaceae</taxon>
        <taxon>Myxococcaceae incertae sedis</taxon>
        <taxon>Candidatus Fimimonas</taxon>
    </lineage>
</organism>
<proteinExistence type="inferred from homology"/>
<dbReference type="InterPro" id="IPR013324">
    <property type="entry name" value="RNA_pol_sigma_r3/r4-like"/>
</dbReference>
<dbReference type="GO" id="GO:0016987">
    <property type="term" value="F:sigma factor activity"/>
    <property type="evidence" value="ECO:0007669"/>
    <property type="project" value="UniProtKB-KW"/>
</dbReference>